<protein>
    <recommendedName>
        <fullName evidence="2">Transposase InsH N-terminal domain-containing protein</fullName>
    </recommendedName>
</protein>
<evidence type="ECO:0000256" key="1">
    <source>
        <dbReference type="SAM" id="MobiDB-lite"/>
    </source>
</evidence>
<accession>E1YKM5</accession>
<dbReference type="InterPro" id="IPR008490">
    <property type="entry name" value="Transposase_InsH_N"/>
</dbReference>
<feature type="domain" description="Transposase InsH N-terminal" evidence="2">
    <location>
        <begin position="46"/>
        <end position="119"/>
    </location>
</feature>
<dbReference type="Pfam" id="PF05598">
    <property type="entry name" value="DUF772"/>
    <property type="match status" value="1"/>
</dbReference>
<name>E1YKM5_9BACT</name>
<evidence type="ECO:0000313" key="3">
    <source>
        <dbReference type="EMBL" id="CBX30658.1"/>
    </source>
</evidence>
<proteinExistence type="predicted"/>
<reference evidence="3" key="1">
    <citation type="journal article" date="2011" name="Environ. Microbiol.">
        <title>Genomic insights into the metabolic potential of the polycyclic aromatic hydrocarbon degrading sulfate-reducing Deltaproteobacterium N47.</title>
        <authorList>
            <person name="Bergmann F."/>
            <person name="Selesi D."/>
            <person name="Weinmaier T."/>
            <person name="Tischler P."/>
            <person name="Rattei T."/>
            <person name="Meckenstock R.U."/>
        </authorList>
    </citation>
    <scope>NUCLEOTIDE SEQUENCE</scope>
</reference>
<dbReference type="AlphaFoldDB" id="E1YKM5"/>
<gene>
    <name evidence="3" type="ORF">N47_E41700</name>
</gene>
<feature type="region of interest" description="Disordered" evidence="1">
    <location>
        <begin position="273"/>
        <end position="294"/>
    </location>
</feature>
<sequence>MIHMQNPKQLYLLDPWSSISPKRRNMLDAGWPGLFRENILPSIPADKFAKFFDEYMGRSTKELYSMLGALILQQACNLTDEETVQQYCFNMQWHYALNIVEESDNAKYVSTKTLWNNRNIIIQNGLEDIIFSSGTAKLAEAFNVNTDKQRLDSVHIKSNMRRLGRIGIFSEAIHKFLANLKRQYPAFFDKADKHIVEKYFTKSAMGCFSMVKPSESQKTLSEVSKDLFNLFAQFRHIDEVSALYSFKLLERVLNEQCNLTDDTDNPVEIKKPKEVASDSLQNPSDPDASYSGHKGQGYQVQIMETYSPCDDPKDKQLRLITHVKVEKACQSDANALLPAIESAEVNGFAPKEVIADSLYGSDDNLQKAETQGVELVAPVMGAPKEDKLSLCDFDISDDGRILACPQGHPPVAVKKKKRNSVGFDMEVCSNCPKQSQCPVKKGRKFFTCGLRKKTNVLSCAGCMKEPTSSKIVTAGAPELKPPCRNMTGKPGSSIFVFEVLKL</sequence>
<dbReference type="EMBL" id="FR695877">
    <property type="protein sequence ID" value="CBX30658.1"/>
    <property type="molecule type" value="Genomic_DNA"/>
</dbReference>
<evidence type="ECO:0000259" key="2">
    <source>
        <dbReference type="Pfam" id="PF05598"/>
    </source>
</evidence>
<organism evidence="3">
    <name type="scientific">uncultured Desulfobacterium sp</name>
    <dbReference type="NCBI Taxonomy" id="201089"/>
    <lineage>
        <taxon>Bacteria</taxon>
        <taxon>Pseudomonadati</taxon>
        <taxon>Thermodesulfobacteriota</taxon>
        <taxon>Desulfobacteria</taxon>
        <taxon>Desulfobacterales</taxon>
        <taxon>Desulfobacteriaceae</taxon>
        <taxon>Desulfobacterium</taxon>
        <taxon>environmental samples</taxon>
    </lineage>
</organism>